<feature type="region of interest" description="Disordered" evidence="1">
    <location>
        <begin position="35"/>
        <end position="74"/>
    </location>
</feature>
<dbReference type="Proteomes" id="UP000887572">
    <property type="component" value="Unplaced"/>
</dbReference>
<accession>A0A914GXT7</accession>
<reference evidence="3" key="1">
    <citation type="submission" date="2022-11" db="UniProtKB">
        <authorList>
            <consortium name="WormBaseParasite"/>
        </authorList>
    </citation>
    <scope>IDENTIFICATION</scope>
</reference>
<organism evidence="2 3">
    <name type="scientific">Globodera rostochiensis</name>
    <name type="common">Golden nematode worm</name>
    <name type="synonym">Heterodera rostochiensis</name>
    <dbReference type="NCBI Taxonomy" id="31243"/>
    <lineage>
        <taxon>Eukaryota</taxon>
        <taxon>Metazoa</taxon>
        <taxon>Ecdysozoa</taxon>
        <taxon>Nematoda</taxon>
        <taxon>Chromadorea</taxon>
        <taxon>Rhabditida</taxon>
        <taxon>Tylenchina</taxon>
        <taxon>Tylenchomorpha</taxon>
        <taxon>Tylenchoidea</taxon>
        <taxon>Heteroderidae</taxon>
        <taxon>Heteroderinae</taxon>
        <taxon>Globodera</taxon>
    </lineage>
</organism>
<evidence type="ECO:0000313" key="3">
    <source>
        <dbReference type="WBParaSite" id="Gr19_v10_g12138.t3"/>
    </source>
</evidence>
<proteinExistence type="predicted"/>
<evidence type="ECO:0000313" key="2">
    <source>
        <dbReference type="Proteomes" id="UP000887572"/>
    </source>
</evidence>
<dbReference type="WBParaSite" id="Gr19_v10_g12138.t3">
    <property type="protein sequence ID" value="Gr19_v10_g12138.t3"/>
    <property type="gene ID" value="Gr19_v10_g12138"/>
</dbReference>
<evidence type="ECO:0000256" key="1">
    <source>
        <dbReference type="SAM" id="MobiDB-lite"/>
    </source>
</evidence>
<dbReference type="AlphaFoldDB" id="A0A914GXT7"/>
<feature type="compositionally biased region" description="Polar residues" evidence="1">
    <location>
        <begin position="61"/>
        <end position="74"/>
    </location>
</feature>
<sequence length="212" mass="23806">MVLSHCGPITFFVLVAVENFCRFVIRSGSTARIQRRRRGGTRAEREGRQIQPEGKAPPAFSASSPRQNNTSQYHSSSALQVHIANLFVSAPVPFSSLELLPLPSSSKSRITLHLFVRLPPPLFFPAEHPQTRSVRRTVETELTNLTRKDDDNGHSGVFEIKMEEIDDLYTVCRFSIFGFSLDYLSLQISNKGSRRSLSAIAPARRHLLTTVR</sequence>
<keyword evidence="2" id="KW-1185">Reference proteome</keyword>
<name>A0A914GXT7_GLORO</name>
<protein>
    <submittedName>
        <fullName evidence="3">Uncharacterized protein</fullName>
    </submittedName>
</protein>